<proteinExistence type="predicted"/>
<keyword evidence="1" id="KW-0472">Membrane</keyword>
<dbReference type="EMBL" id="MJBI02000001">
    <property type="protein sequence ID" value="RAI82669.1"/>
    <property type="molecule type" value="Genomic_DNA"/>
</dbReference>
<dbReference type="AlphaFoldDB" id="A0A2G5NTX6"/>
<gene>
    <name evidence="2" type="ORF">BFS35_003000</name>
</gene>
<name>A0A2G5NTX6_9STAP</name>
<comment type="caution">
    <text evidence="2">The sequence shown here is derived from an EMBL/GenBank/DDBJ whole genome shotgun (WGS) entry which is preliminary data.</text>
</comment>
<evidence type="ECO:0000256" key="1">
    <source>
        <dbReference type="SAM" id="Phobius"/>
    </source>
</evidence>
<sequence length="136" mass="15385">MKNILVTLGFVIGGILLIMSPFIIDLFLINAFKSSYESLLFLLLIFLIIVYVISIFLDLIIETIIKVILKINKEDSLNILSKLVISVICSYFSLVAIDSLFSKINLNVVTIIVMVLVHNLILYFVESKLDNVENQC</sequence>
<evidence type="ECO:0000313" key="2">
    <source>
        <dbReference type="EMBL" id="RAI82669.1"/>
    </source>
</evidence>
<protein>
    <submittedName>
        <fullName evidence="2">Uncharacterized protein</fullName>
    </submittedName>
</protein>
<dbReference type="Proteomes" id="UP000229523">
    <property type="component" value="Unassembled WGS sequence"/>
</dbReference>
<keyword evidence="1" id="KW-1133">Transmembrane helix</keyword>
<evidence type="ECO:0000313" key="3">
    <source>
        <dbReference type="Proteomes" id="UP000229523"/>
    </source>
</evidence>
<feature type="transmembrane region" description="Helical" evidence="1">
    <location>
        <begin position="104"/>
        <end position="125"/>
    </location>
</feature>
<feature type="transmembrane region" description="Helical" evidence="1">
    <location>
        <begin position="77"/>
        <end position="97"/>
    </location>
</feature>
<keyword evidence="1" id="KW-0812">Transmembrane</keyword>
<feature type="transmembrane region" description="Helical" evidence="1">
    <location>
        <begin position="6"/>
        <end position="28"/>
    </location>
</feature>
<accession>A0A2G5NTX6</accession>
<dbReference type="RefSeq" id="WP_099577978.1">
    <property type="nucleotide sequence ID" value="NZ_MJBI02000001.1"/>
</dbReference>
<keyword evidence="3" id="KW-1185">Reference proteome</keyword>
<organism evidence="2 3">
    <name type="scientific">Macrococcoides goetzii</name>
    <dbReference type="NCBI Taxonomy" id="1891097"/>
    <lineage>
        <taxon>Bacteria</taxon>
        <taxon>Bacillati</taxon>
        <taxon>Bacillota</taxon>
        <taxon>Bacilli</taxon>
        <taxon>Bacillales</taxon>
        <taxon>Staphylococcaceae</taxon>
        <taxon>Macrococcoides</taxon>
    </lineage>
</organism>
<feature type="transmembrane region" description="Helical" evidence="1">
    <location>
        <begin position="40"/>
        <end position="65"/>
    </location>
</feature>
<reference evidence="2 3" key="1">
    <citation type="journal article" date="2018" name="Front. Microbiol.">
        <title>Description and Comparative Genomics of Macrococcus caseolyticus subsp. hominis subsp. nov., Macrococcus goetzii sp. nov., Macrococcus epidermidis sp. nov., and Macrococcus bohemicus sp. nov., Novel Macrococci From Human Clinical Material With Virulence Potential and Suspected Uptake of Foreign DNA by Natural Transformation.</title>
        <authorList>
            <person name="Maslanova I."/>
            <person name="Wertheimer Z."/>
            <person name="Sedlacek I."/>
            <person name="Svec P."/>
            <person name="Indrakova A."/>
            <person name="Kovarovic V."/>
            <person name="Schumann P."/>
            <person name="Sproer C."/>
            <person name="Kralova S."/>
            <person name="Sedo O."/>
            <person name="Kristofova L."/>
            <person name="Vrbovska V."/>
            <person name="Fuzik T."/>
            <person name="Petras P."/>
            <person name="Zdrahal Z."/>
            <person name="Ruzickova V."/>
            <person name="Doskar J."/>
            <person name="Pantucek R."/>
        </authorList>
    </citation>
    <scope>NUCLEOTIDE SEQUENCE [LARGE SCALE GENOMIC DNA]</scope>
    <source>
        <strain evidence="2 3">CCM 4927</strain>
    </source>
</reference>